<sequence>MTQQQEKDEFVRQWAREVLGSSYVSKTRPQVWELLDACTTKLVSALMAEEYSPVLAAEVGARLIREHFVGSRALRGTLQLVATGLPGVAGFTCEEVPRERLLALLGALAGGYSRELRERTLGEQEVIRQAVLQAKDEAEEAHRATEARFRAVFASSALGIAIVSLDGTIEDVNESVARIFRTTRESMVDSTILDLVDEGWWHELAEANAELVAECNEHFEVDTRYTVPDSDEEVWTQVTGSLVYDAHGRPEYQVVLYTDITDRNLLKERLSWQAMHDPLTGLANRTLLQSRTESALDQSTPGHRIGLCYLDLDGFKTINDTLGHRVGDELLRAVAQRLHEVVDAEGALAARMGGDEFVVLVPDSGGTRAVLDLVSRFYDAITRPVHVGEHELSASASVGVVERETVGTDLYELQRDADISLYRAKSDGKAQWALFDSEQNAFARQRFRLSAEMPAALDNDEFFVEYHPITWLADGSLAAVHAEVIWDHEDRDIDSAEFLEIAEETGVIIRLGTWMMRQVCEHAMEWVRSLGSAAPIVSVDLSPRYFRAPGLVDEVGRILEETGAPARNLRLSVPESALFDECGDPVDTLSVFVEMGFDFVVRDFGSDYTHLGRLSELPVSTVCVEGDYLNGLAGHRAPEPLSEHLVHSVVSAAHLLGMTVIAAGVRTEEHAARLHKVGVQAVRGEYAGERASALEIRELIDSGEFVGSR</sequence>
<dbReference type="InterPro" id="IPR000160">
    <property type="entry name" value="GGDEF_dom"/>
</dbReference>
<name>A0A839DZV5_9PSEU</name>
<proteinExistence type="predicted"/>
<dbReference type="InterPro" id="IPR000014">
    <property type="entry name" value="PAS"/>
</dbReference>
<evidence type="ECO:0000259" key="4">
    <source>
        <dbReference type="PROSITE" id="PS50887"/>
    </source>
</evidence>
<evidence type="ECO:0000259" key="1">
    <source>
        <dbReference type="PROSITE" id="PS50112"/>
    </source>
</evidence>
<evidence type="ECO:0000259" key="3">
    <source>
        <dbReference type="PROSITE" id="PS50883"/>
    </source>
</evidence>
<accession>A0A839DZV5</accession>
<dbReference type="InterPro" id="IPR001633">
    <property type="entry name" value="EAL_dom"/>
</dbReference>
<feature type="domain" description="EAL" evidence="3">
    <location>
        <begin position="446"/>
        <end position="704"/>
    </location>
</feature>
<dbReference type="PROSITE" id="PS50883">
    <property type="entry name" value="EAL"/>
    <property type="match status" value="1"/>
</dbReference>
<dbReference type="EMBL" id="JACGWZ010000004">
    <property type="protein sequence ID" value="MBA8825786.1"/>
    <property type="molecule type" value="Genomic_DNA"/>
</dbReference>
<dbReference type="InterPro" id="IPR001610">
    <property type="entry name" value="PAC"/>
</dbReference>
<dbReference type="Gene3D" id="3.30.70.270">
    <property type="match status" value="1"/>
</dbReference>
<dbReference type="RefSeq" id="WP_182545057.1">
    <property type="nucleotide sequence ID" value="NZ_JACGWZ010000004.1"/>
</dbReference>
<keyword evidence="6" id="KW-1185">Reference proteome</keyword>
<dbReference type="SMART" id="SM00091">
    <property type="entry name" value="PAS"/>
    <property type="match status" value="1"/>
</dbReference>
<feature type="domain" description="GGDEF" evidence="4">
    <location>
        <begin position="303"/>
        <end position="437"/>
    </location>
</feature>
<organism evidence="5 6">
    <name type="scientific">Halosaccharopolyspora lacisalsi</name>
    <dbReference type="NCBI Taxonomy" id="1000566"/>
    <lineage>
        <taxon>Bacteria</taxon>
        <taxon>Bacillati</taxon>
        <taxon>Actinomycetota</taxon>
        <taxon>Actinomycetes</taxon>
        <taxon>Pseudonocardiales</taxon>
        <taxon>Pseudonocardiaceae</taxon>
        <taxon>Halosaccharopolyspora</taxon>
    </lineage>
</organism>
<feature type="domain" description="PAS" evidence="1">
    <location>
        <begin position="145"/>
        <end position="198"/>
    </location>
</feature>
<comment type="caution">
    <text evidence="5">The sequence shown here is derived from an EMBL/GenBank/DDBJ whole genome shotgun (WGS) entry which is preliminary data.</text>
</comment>
<dbReference type="Pfam" id="PF08448">
    <property type="entry name" value="PAS_4"/>
    <property type="match status" value="1"/>
</dbReference>
<dbReference type="InterPro" id="IPR035965">
    <property type="entry name" value="PAS-like_dom_sf"/>
</dbReference>
<dbReference type="PANTHER" id="PTHR44757">
    <property type="entry name" value="DIGUANYLATE CYCLASE DGCP"/>
    <property type="match status" value="1"/>
</dbReference>
<dbReference type="PROSITE" id="PS50887">
    <property type="entry name" value="GGDEF"/>
    <property type="match status" value="1"/>
</dbReference>
<dbReference type="NCBIfam" id="TIGR00254">
    <property type="entry name" value="GGDEF"/>
    <property type="match status" value="1"/>
</dbReference>
<dbReference type="InterPro" id="IPR029787">
    <property type="entry name" value="Nucleotide_cyclase"/>
</dbReference>
<protein>
    <submittedName>
        <fullName evidence="5">Diguanylate cyclase (GGDEF)-like protein/PAS domain S-box-containing protein</fullName>
    </submittedName>
</protein>
<dbReference type="CDD" id="cd00130">
    <property type="entry name" value="PAS"/>
    <property type="match status" value="1"/>
</dbReference>
<evidence type="ECO:0000313" key="5">
    <source>
        <dbReference type="EMBL" id="MBA8825786.1"/>
    </source>
</evidence>
<dbReference type="SUPFAM" id="SSF141868">
    <property type="entry name" value="EAL domain-like"/>
    <property type="match status" value="1"/>
</dbReference>
<dbReference type="CDD" id="cd01949">
    <property type="entry name" value="GGDEF"/>
    <property type="match status" value="1"/>
</dbReference>
<feature type="domain" description="PAC" evidence="2">
    <location>
        <begin position="219"/>
        <end position="272"/>
    </location>
</feature>
<dbReference type="SMART" id="SM00267">
    <property type="entry name" value="GGDEF"/>
    <property type="match status" value="1"/>
</dbReference>
<evidence type="ECO:0000259" key="2">
    <source>
        <dbReference type="PROSITE" id="PS50113"/>
    </source>
</evidence>
<dbReference type="InterPro" id="IPR000700">
    <property type="entry name" value="PAS-assoc_C"/>
</dbReference>
<dbReference type="PROSITE" id="PS50113">
    <property type="entry name" value="PAC"/>
    <property type="match status" value="1"/>
</dbReference>
<dbReference type="SMART" id="SM00086">
    <property type="entry name" value="PAC"/>
    <property type="match status" value="1"/>
</dbReference>
<dbReference type="InterPro" id="IPR035919">
    <property type="entry name" value="EAL_sf"/>
</dbReference>
<reference evidence="5 6" key="1">
    <citation type="submission" date="2020-07" db="EMBL/GenBank/DDBJ databases">
        <title>Sequencing the genomes of 1000 actinobacteria strains.</title>
        <authorList>
            <person name="Klenk H.-P."/>
        </authorList>
    </citation>
    <scope>NUCLEOTIDE SEQUENCE [LARGE SCALE GENOMIC DNA]</scope>
    <source>
        <strain evidence="5 6">DSM 45975</strain>
    </source>
</reference>
<dbReference type="Gene3D" id="3.30.450.20">
    <property type="entry name" value="PAS domain"/>
    <property type="match status" value="1"/>
</dbReference>
<dbReference type="Gene3D" id="3.20.20.450">
    <property type="entry name" value="EAL domain"/>
    <property type="match status" value="1"/>
</dbReference>
<dbReference type="InterPro" id="IPR052155">
    <property type="entry name" value="Biofilm_reg_signaling"/>
</dbReference>
<dbReference type="AlphaFoldDB" id="A0A839DZV5"/>
<dbReference type="SUPFAM" id="SSF55073">
    <property type="entry name" value="Nucleotide cyclase"/>
    <property type="match status" value="1"/>
</dbReference>
<gene>
    <name evidence="5" type="ORF">FHX42_003152</name>
</gene>
<dbReference type="SUPFAM" id="SSF55785">
    <property type="entry name" value="PYP-like sensor domain (PAS domain)"/>
    <property type="match status" value="1"/>
</dbReference>
<dbReference type="Proteomes" id="UP000569329">
    <property type="component" value="Unassembled WGS sequence"/>
</dbReference>
<dbReference type="CDD" id="cd01948">
    <property type="entry name" value="EAL"/>
    <property type="match status" value="1"/>
</dbReference>
<dbReference type="SMART" id="SM00052">
    <property type="entry name" value="EAL"/>
    <property type="match status" value="1"/>
</dbReference>
<evidence type="ECO:0000313" key="6">
    <source>
        <dbReference type="Proteomes" id="UP000569329"/>
    </source>
</evidence>
<dbReference type="InterPro" id="IPR013656">
    <property type="entry name" value="PAS_4"/>
</dbReference>
<dbReference type="Pfam" id="PF00990">
    <property type="entry name" value="GGDEF"/>
    <property type="match status" value="1"/>
</dbReference>
<dbReference type="PROSITE" id="PS50112">
    <property type="entry name" value="PAS"/>
    <property type="match status" value="1"/>
</dbReference>
<dbReference type="PANTHER" id="PTHR44757:SF2">
    <property type="entry name" value="BIOFILM ARCHITECTURE MAINTENANCE PROTEIN MBAA"/>
    <property type="match status" value="1"/>
</dbReference>
<dbReference type="InterPro" id="IPR043128">
    <property type="entry name" value="Rev_trsase/Diguanyl_cyclase"/>
</dbReference>
<dbReference type="NCBIfam" id="TIGR00229">
    <property type="entry name" value="sensory_box"/>
    <property type="match status" value="1"/>
</dbReference>
<dbReference type="Pfam" id="PF00563">
    <property type="entry name" value="EAL"/>
    <property type="match status" value="1"/>
</dbReference>